<accession>A0AAV9VF31</accession>
<proteinExistence type="predicted"/>
<evidence type="ECO:0000313" key="2">
    <source>
        <dbReference type="EMBL" id="KAK6359362.1"/>
    </source>
</evidence>
<gene>
    <name evidence="2" type="ORF">TWF696_000523</name>
</gene>
<name>A0AAV9VF31_9PEZI</name>
<evidence type="ECO:0000313" key="3">
    <source>
        <dbReference type="Proteomes" id="UP001375240"/>
    </source>
</evidence>
<reference evidence="2 3" key="1">
    <citation type="submission" date="2019-10" db="EMBL/GenBank/DDBJ databases">
        <authorList>
            <person name="Palmer J.M."/>
        </authorList>
    </citation>
    <scope>NUCLEOTIDE SEQUENCE [LARGE SCALE GENOMIC DNA]</scope>
    <source>
        <strain evidence="2 3">TWF696</strain>
    </source>
</reference>
<protein>
    <submittedName>
        <fullName evidence="2">Uncharacterized protein</fullName>
    </submittedName>
</protein>
<dbReference type="AlphaFoldDB" id="A0AAV9VF31"/>
<dbReference type="EMBL" id="JAVHNQ010000001">
    <property type="protein sequence ID" value="KAK6359362.1"/>
    <property type="molecule type" value="Genomic_DNA"/>
</dbReference>
<sequence>MSFAEDTPQNLEKMTNHLAGALQVADKTYKKIVLVTVRFDADGQASAKCCKDITKAIRRYIKLPAGSAIIDLVVDGSQALTHPSGRDASVHIREEIDDLIFANQLDQISDHDSKLLIIYIVGKGAILTDPLDTQMIPHTKEGEFYAICSNEPKKCTFINYKYLIQDVFVDPSKSQFRSNLHRRLMRKTDFLLLLDCWHPGGIKSSSAARRTAEIITGHNESRFVTRFCKAFQHIVCLDQITPEPCNIYEMMIFGKVGCPKFYRATGVHPITFPCDMAIKTREIKATKALKYLDDDFDTYPTARIFHPFEISFFGRQGSQMRKTFDEWSIAVGQILRTQVGYIFREKLYAVHEHELKKADLAHGRRLTTAIVLVPFRYETMFSELHGKFDISVKPLTEEMKKSTVKVYYETGLIERKLGEWLEELDILLRDSPDDEQSPAVAEDAGKKQDD</sequence>
<evidence type="ECO:0000256" key="1">
    <source>
        <dbReference type="SAM" id="MobiDB-lite"/>
    </source>
</evidence>
<comment type="caution">
    <text evidence="2">The sequence shown here is derived from an EMBL/GenBank/DDBJ whole genome shotgun (WGS) entry which is preliminary data.</text>
</comment>
<feature type="region of interest" description="Disordered" evidence="1">
    <location>
        <begin position="429"/>
        <end position="450"/>
    </location>
</feature>
<dbReference type="Proteomes" id="UP001375240">
    <property type="component" value="Unassembled WGS sequence"/>
</dbReference>
<keyword evidence="3" id="KW-1185">Reference proteome</keyword>
<organism evidence="2 3">
    <name type="scientific">Orbilia brochopaga</name>
    <dbReference type="NCBI Taxonomy" id="3140254"/>
    <lineage>
        <taxon>Eukaryota</taxon>
        <taxon>Fungi</taxon>
        <taxon>Dikarya</taxon>
        <taxon>Ascomycota</taxon>
        <taxon>Pezizomycotina</taxon>
        <taxon>Orbiliomycetes</taxon>
        <taxon>Orbiliales</taxon>
        <taxon>Orbiliaceae</taxon>
        <taxon>Orbilia</taxon>
    </lineage>
</organism>